<dbReference type="EMBL" id="JTDK01000005">
    <property type="protein sequence ID" value="KHK99155.1"/>
    <property type="molecule type" value="Genomic_DNA"/>
</dbReference>
<gene>
    <name evidence="2" type="ORF">LK09_03860</name>
</gene>
<feature type="compositionally biased region" description="Pro residues" evidence="1">
    <location>
        <begin position="85"/>
        <end position="99"/>
    </location>
</feature>
<protein>
    <submittedName>
        <fullName evidence="2">Uncharacterized protein</fullName>
    </submittedName>
</protein>
<comment type="caution">
    <text evidence="2">The sequence shown here is derived from an EMBL/GenBank/DDBJ whole genome shotgun (WGS) entry which is preliminary data.</text>
</comment>
<keyword evidence="3" id="KW-1185">Reference proteome</keyword>
<evidence type="ECO:0000313" key="3">
    <source>
        <dbReference type="Proteomes" id="UP000031030"/>
    </source>
</evidence>
<dbReference type="Proteomes" id="UP000031030">
    <property type="component" value="Unassembled WGS sequence"/>
</dbReference>
<feature type="region of interest" description="Disordered" evidence="1">
    <location>
        <begin position="71"/>
        <end position="99"/>
    </location>
</feature>
<sequence length="99" mass="10808">MEARIGRYAVVKVGPSNWLIHDTLYEARDARRLVAYIEGSVGYDDVDVTWVRPVGLPTHHASIDHALGQLAARDGASRPSHTRPVPIPSHPPIQLPATA</sequence>
<name>A0A0B2A7S3_9MICO</name>
<proteinExistence type="predicted"/>
<organism evidence="2 3">
    <name type="scientific">Microbacterium mangrovi</name>
    <dbReference type="NCBI Taxonomy" id="1348253"/>
    <lineage>
        <taxon>Bacteria</taxon>
        <taxon>Bacillati</taxon>
        <taxon>Actinomycetota</taxon>
        <taxon>Actinomycetes</taxon>
        <taxon>Micrococcales</taxon>
        <taxon>Microbacteriaceae</taxon>
        <taxon>Microbacterium</taxon>
    </lineage>
</organism>
<dbReference type="AlphaFoldDB" id="A0A0B2A7S3"/>
<accession>A0A0B2A7S3</accession>
<dbReference type="STRING" id="1348253.LK09_03860"/>
<evidence type="ECO:0000313" key="2">
    <source>
        <dbReference type="EMBL" id="KHK99155.1"/>
    </source>
</evidence>
<evidence type="ECO:0000256" key="1">
    <source>
        <dbReference type="SAM" id="MobiDB-lite"/>
    </source>
</evidence>
<reference evidence="2 3" key="1">
    <citation type="submission" date="2014-11" db="EMBL/GenBank/DDBJ databases">
        <title>Genome sequence of Microbacterium mangrovi MUSC 115(T).</title>
        <authorList>
            <person name="Lee L.-H."/>
        </authorList>
    </citation>
    <scope>NUCLEOTIDE SEQUENCE [LARGE SCALE GENOMIC DNA]</scope>
    <source>
        <strain evidence="2 3">MUSC 115</strain>
    </source>
</reference>